<organism evidence="1 2">
    <name type="scientific">Thanatephorus cucumeris (strain AG1-IA)</name>
    <name type="common">Rice sheath blight fungus</name>
    <name type="synonym">Rhizoctonia solani</name>
    <dbReference type="NCBI Taxonomy" id="983506"/>
    <lineage>
        <taxon>Eukaryota</taxon>
        <taxon>Fungi</taxon>
        <taxon>Dikarya</taxon>
        <taxon>Basidiomycota</taxon>
        <taxon>Agaricomycotina</taxon>
        <taxon>Agaricomycetes</taxon>
        <taxon>Cantharellales</taxon>
        <taxon>Ceratobasidiaceae</taxon>
        <taxon>Rhizoctonia</taxon>
        <taxon>Rhizoctonia solani AG-1</taxon>
    </lineage>
</organism>
<dbReference type="HOGENOM" id="CLU_2005452_0_0_1"/>
<protein>
    <submittedName>
        <fullName evidence="1">Uncharacterized protein</fullName>
    </submittedName>
</protein>
<evidence type="ECO:0000313" key="2">
    <source>
        <dbReference type="Proteomes" id="UP000011668"/>
    </source>
</evidence>
<dbReference type="Proteomes" id="UP000011668">
    <property type="component" value="Unassembled WGS sequence"/>
</dbReference>
<evidence type="ECO:0000313" key="1">
    <source>
        <dbReference type="EMBL" id="ELU39104.1"/>
    </source>
</evidence>
<name>L8WRU2_THACA</name>
<proteinExistence type="predicted"/>
<reference evidence="1 2" key="1">
    <citation type="journal article" date="2013" name="Nat. Commun.">
        <title>The evolution and pathogenic mechanisms of the rice sheath blight pathogen.</title>
        <authorList>
            <person name="Zheng A."/>
            <person name="Lin R."/>
            <person name="Xu L."/>
            <person name="Qin P."/>
            <person name="Tang C."/>
            <person name="Ai P."/>
            <person name="Zhang D."/>
            <person name="Liu Y."/>
            <person name="Sun Z."/>
            <person name="Feng H."/>
            <person name="Wang Y."/>
            <person name="Chen Y."/>
            <person name="Liang X."/>
            <person name="Fu R."/>
            <person name="Li Q."/>
            <person name="Zhang J."/>
            <person name="Yu X."/>
            <person name="Xie Z."/>
            <person name="Ding L."/>
            <person name="Guan P."/>
            <person name="Tang J."/>
            <person name="Liang Y."/>
            <person name="Wang S."/>
            <person name="Deng Q."/>
            <person name="Li S."/>
            <person name="Zhu J."/>
            <person name="Wang L."/>
            <person name="Liu H."/>
            <person name="Li P."/>
        </authorList>
    </citation>
    <scope>NUCLEOTIDE SEQUENCE [LARGE SCALE GENOMIC DNA]</scope>
    <source>
        <strain evidence="2">AG-1 IA</strain>
    </source>
</reference>
<gene>
    <name evidence="1" type="ORF">AG1IA_06865</name>
</gene>
<keyword evidence="2" id="KW-1185">Reference proteome</keyword>
<comment type="caution">
    <text evidence="1">The sequence shown here is derived from an EMBL/GenBank/DDBJ whole genome shotgun (WGS) entry which is preliminary data.</text>
</comment>
<dbReference type="EMBL" id="AFRT01001914">
    <property type="protein sequence ID" value="ELU39104.1"/>
    <property type="molecule type" value="Genomic_DNA"/>
</dbReference>
<sequence>MGRGEVGGIDVNASSLRDARKRRTVSGGIMGRYQLDGKASVRGFAVSTIDFPLCFHFDWSPPTRTEWFDFQDTADLTCKPAVWLAEVRVCLTMPGPYISNIRISSACCNTPLPHAWLKYLVGGD</sequence>
<dbReference type="AlphaFoldDB" id="L8WRU2"/>
<accession>L8WRU2</accession>